<dbReference type="AlphaFoldDB" id="A0AAF0JGH1"/>
<sequence>MAAAGGEGRVYQISQGASQRTFDGAYVRTALGQLTFALTVMRLFQKEFFWIGLANCVLAVGLFITAALRYRMTMQYEEKVNEMVDLRKAHNMRVEEAREAAAVARGAPHDAQQGAPPPDDTTADDHDYLLLPRFHTAGNVVAFSTLFILLVEIAITLLIVYL</sequence>
<gene>
    <name evidence="2" type="ORF">MJAP1_002943</name>
</gene>
<protein>
    <recommendedName>
        <fullName evidence="4">DUF202 domain-containing protein</fullName>
    </recommendedName>
</protein>
<feature type="transmembrane region" description="Helical" evidence="1">
    <location>
        <begin position="140"/>
        <end position="161"/>
    </location>
</feature>
<keyword evidence="3" id="KW-1185">Reference proteome</keyword>
<keyword evidence="1" id="KW-0472">Membrane</keyword>
<evidence type="ECO:0000313" key="2">
    <source>
        <dbReference type="EMBL" id="WFD39961.1"/>
    </source>
</evidence>
<evidence type="ECO:0000256" key="1">
    <source>
        <dbReference type="SAM" id="Phobius"/>
    </source>
</evidence>
<proteinExistence type="predicted"/>
<evidence type="ECO:0000313" key="3">
    <source>
        <dbReference type="Proteomes" id="UP001217754"/>
    </source>
</evidence>
<evidence type="ECO:0008006" key="4">
    <source>
        <dbReference type="Google" id="ProtNLM"/>
    </source>
</evidence>
<dbReference type="RefSeq" id="XP_060122858.1">
    <property type="nucleotide sequence ID" value="XM_060266875.1"/>
</dbReference>
<dbReference type="EMBL" id="CP119962">
    <property type="protein sequence ID" value="WFD39961.1"/>
    <property type="molecule type" value="Genomic_DNA"/>
</dbReference>
<name>A0AAF0JGH1_9BASI</name>
<feature type="transmembrane region" description="Helical" evidence="1">
    <location>
        <begin position="48"/>
        <end position="68"/>
    </location>
</feature>
<reference evidence="2" key="1">
    <citation type="submission" date="2023-03" db="EMBL/GenBank/DDBJ databases">
        <title>Mating type loci evolution in Malassezia.</title>
        <authorList>
            <person name="Coelho M.A."/>
        </authorList>
    </citation>
    <scope>NUCLEOTIDE SEQUENCE</scope>
    <source>
        <strain evidence="2">CBS 9431</strain>
    </source>
</reference>
<organism evidence="2 3">
    <name type="scientific">Malassezia japonica</name>
    <dbReference type="NCBI Taxonomy" id="223818"/>
    <lineage>
        <taxon>Eukaryota</taxon>
        <taxon>Fungi</taxon>
        <taxon>Dikarya</taxon>
        <taxon>Basidiomycota</taxon>
        <taxon>Ustilaginomycotina</taxon>
        <taxon>Malasseziomycetes</taxon>
        <taxon>Malasseziales</taxon>
        <taxon>Malasseziaceae</taxon>
        <taxon>Malassezia</taxon>
    </lineage>
</organism>
<accession>A0AAF0JGH1</accession>
<dbReference type="Proteomes" id="UP001217754">
    <property type="component" value="Chromosome 5"/>
</dbReference>
<keyword evidence="1" id="KW-0812">Transmembrane</keyword>
<dbReference type="GeneID" id="85226594"/>
<dbReference type="PANTHER" id="PTHR38646:SF1">
    <property type="entry name" value="DUF202 DOMAIN-CONTAINING PROTEIN"/>
    <property type="match status" value="1"/>
</dbReference>
<keyword evidence="1" id="KW-1133">Transmembrane helix</keyword>
<dbReference type="PANTHER" id="PTHR38646">
    <property type="entry name" value="YALI0F00814P"/>
    <property type="match status" value="1"/>
</dbReference>